<dbReference type="Proteomes" id="UP000076858">
    <property type="component" value="Unassembled WGS sequence"/>
</dbReference>
<gene>
    <name evidence="1" type="ORF">APZ42_003381</name>
</gene>
<accession>A0A164HKF2</accession>
<comment type="caution">
    <text evidence="1">The sequence shown here is derived from an EMBL/GenBank/DDBJ whole genome shotgun (WGS) entry which is preliminary data.</text>
</comment>
<organism evidence="1 2">
    <name type="scientific">Daphnia magna</name>
    <dbReference type="NCBI Taxonomy" id="35525"/>
    <lineage>
        <taxon>Eukaryota</taxon>
        <taxon>Metazoa</taxon>
        <taxon>Ecdysozoa</taxon>
        <taxon>Arthropoda</taxon>
        <taxon>Crustacea</taxon>
        <taxon>Branchiopoda</taxon>
        <taxon>Diplostraca</taxon>
        <taxon>Cladocera</taxon>
        <taxon>Anomopoda</taxon>
        <taxon>Daphniidae</taxon>
        <taxon>Daphnia</taxon>
    </lineage>
</organism>
<name>A0A164HKF2_9CRUS</name>
<evidence type="ECO:0000313" key="2">
    <source>
        <dbReference type="Proteomes" id="UP000076858"/>
    </source>
</evidence>
<evidence type="ECO:0000313" key="1">
    <source>
        <dbReference type="EMBL" id="KZS00337.1"/>
    </source>
</evidence>
<feature type="non-terminal residue" evidence="1">
    <location>
        <position position="1"/>
    </location>
</feature>
<dbReference type="EMBL" id="LRGB01010555">
    <property type="protein sequence ID" value="KZS00337.1"/>
    <property type="molecule type" value="Genomic_DNA"/>
</dbReference>
<sequence>GHGDSCYLRHWLPGGSTLATPTLATRHWLPIRPTLGTPTLATRHRLPIEGDTGYL</sequence>
<dbReference type="AlphaFoldDB" id="A0A164HKF2"/>
<keyword evidence="2" id="KW-1185">Reference proteome</keyword>
<protein>
    <submittedName>
        <fullName evidence="1">Uncharacterized protein</fullName>
    </submittedName>
</protein>
<reference evidence="1 2" key="1">
    <citation type="submission" date="2016-03" db="EMBL/GenBank/DDBJ databases">
        <title>EvidentialGene: Evidence-directed Construction of Genes on Genomes.</title>
        <authorList>
            <person name="Gilbert D.G."/>
            <person name="Choi J.-H."/>
            <person name="Mockaitis K."/>
            <person name="Colbourne J."/>
            <person name="Pfrender M."/>
        </authorList>
    </citation>
    <scope>NUCLEOTIDE SEQUENCE [LARGE SCALE GENOMIC DNA]</scope>
    <source>
        <strain evidence="1 2">Xinb3</strain>
        <tissue evidence="1">Complete organism</tissue>
    </source>
</reference>
<proteinExistence type="predicted"/>